<name>A0A225NV92_9RHOB</name>
<feature type="signal peptide" evidence="2">
    <location>
        <begin position="1"/>
        <end position="21"/>
    </location>
</feature>
<evidence type="ECO:0000313" key="3">
    <source>
        <dbReference type="EMBL" id="OWU77258.1"/>
    </source>
</evidence>
<evidence type="ECO:0000313" key="4">
    <source>
        <dbReference type="Proteomes" id="UP000215377"/>
    </source>
</evidence>
<evidence type="ECO:0008006" key="5">
    <source>
        <dbReference type="Google" id="ProtNLM"/>
    </source>
</evidence>
<dbReference type="SUPFAM" id="SSF48452">
    <property type="entry name" value="TPR-like"/>
    <property type="match status" value="1"/>
</dbReference>
<evidence type="ECO:0000256" key="1">
    <source>
        <dbReference type="PROSITE-ProRule" id="PRU00339"/>
    </source>
</evidence>
<gene>
    <name evidence="3" type="ORF">ATO3_00515</name>
</gene>
<accession>A0A225NV92</accession>
<organism evidence="3 4">
    <name type="scientific">Marinibacterium profundimaris</name>
    <dbReference type="NCBI Taxonomy" id="1679460"/>
    <lineage>
        <taxon>Bacteria</taxon>
        <taxon>Pseudomonadati</taxon>
        <taxon>Pseudomonadota</taxon>
        <taxon>Alphaproteobacteria</taxon>
        <taxon>Rhodobacterales</taxon>
        <taxon>Paracoccaceae</taxon>
        <taxon>Marinibacterium</taxon>
    </lineage>
</organism>
<keyword evidence="4" id="KW-1185">Reference proteome</keyword>
<dbReference type="EMBL" id="AQQR01000001">
    <property type="protein sequence ID" value="OWU77258.1"/>
    <property type="molecule type" value="Genomic_DNA"/>
</dbReference>
<feature type="chain" id="PRO_5012013781" description="Tetratricopeptide repeat protein" evidence="2">
    <location>
        <begin position="22"/>
        <end position="182"/>
    </location>
</feature>
<keyword evidence="1" id="KW-0802">TPR repeat</keyword>
<sequence length="182" mass="20016">MRLALGLTAALVLALPAPGFAAGSGGDSTRPPKTTQTTKSCFFGRVYDPATKKCVKVRKDSALDQDLLYGAVRELAYDGQYGRAQDILKVMDQGDDRVMTYWGFTHRKMGDTALAEAWYSRALNANPDNILARSYMGQGYVTEGRTDDAIAQWREIMARGGEGTWAEASLRRAIRSGITFNY</sequence>
<proteinExistence type="predicted"/>
<feature type="repeat" description="TPR" evidence="1">
    <location>
        <begin position="96"/>
        <end position="129"/>
    </location>
</feature>
<reference evidence="3 4" key="1">
    <citation type="submission" date="2013-04" db="EMBL/GenBank/DDBJ databases">
        <title>Oceanicola sp. 22II1-22F33 Genome Sequencing.</title>
        <authorList>
            <person name="Lai Q."/>
            <person name="Li G."/>
            <person name="Shao Z."/>
        </authorList>
    </citation>
    <scope>NUCLEOTIDE SEQUENCE [LARGE SCALE GENOMIC DNA]</scope>
    <source>
        <strain evidence="3 4">22II1-22F33</strain>
    </source>
</reference>
<dbReference type="RefSeq" id="WP_088647850.1">
    <property type="nucleotide sequence ID" value="NZ_AQQR01000001.1"/>
</dbReference>
<evidence type="ECO:0000256" key="2">
    <source>
        <dbReference type="SAM" id="SignalP"/>
    </source>
</evidence>
<dbReference type="Proteomes" id="UP000215377">
    <property type="component" value="Unassembled WGS sequence"/>
</dbReference>
<dbReference type="InterPro" id="IPR019734">
    <property type="entry name" value="TPR_rpt"/>
</dbReference>
<protein>
    <recommendedName>
        <fullName evidence="5">Tetratricopeptide repeat protein</fullName>
    </recommendedName>
</protein>
<dbReference type="AlphaFoldDB" id="A0A225NV92"/>
<comment type="caution">
    <text evidence="3">The sequence shown here is derived from an EMBL/GenBank/DDBJ whole genome shotgun (WGS) entry which is preliminary data.</text>
</comment>
<dbReference type="InterPro" id="IPR011990">
    <property type="entry name" value="TPR-like_helical_dom_sf"/>
</dbReference>
<dbReference type="Gene3D" id="1.25.40.10">
    <property type="entry name" value="Tetratricopeptide repeat domain"/>
    <property type="match status" value="1"/>
</dbReference>
<dbReference type="PROSITE" id="PS50005">
    <property type="entry name" value="TPR"/>
    <property type="match status" value="1"/>
</dbReference>
<dbReference type="OrthoDB" id="8592798at2"/>
<keyword evidence="2" id="KW-0732">Signal</keyword>